<protein>
    <recommendedName>
        <fullName evidence="3">Sterile alpha motif domain-containing protein 3</fullName>
    </recommendedName>
</protein>
<name>A0A6G0HIB3_LARCR</name>
<keyword evidence="2" id="KW-1185">Reference proteome</keyword>
<dbReference type="EMBL" id="REGW02000023">
    <property type="protein sequence ID" value="KAE8278979.1"/>
    <property type="molecule type" value="Genomic_DNA"/>
</dbReference>
<reference evidence="1 2" key="1">
    <citation type="submission" date="2019-07" db="EMBL/GenBank/DDBJ databases">
        <title>Chromosome genome assembly for large yellow croaker.</title>
        <authorList>
            <person name="Xiao S."/>
        </authorList>
    </citation>
    <scope>NUCLEOTIDE SEQUENCE [LARGE SCALE GENOMIC DNA]</scope>
    <source>
        <strain evidence="1">JMULYC20181020</strain>
        <tissue evidence="1">Muscle</tissue>
    </source>
</reference>
<dbReference type="PANTHER" id="PTHR31025:SF31">
    <property type="entry name" value="SI:CH211-166E11.5"/>
    <property type="match status" value="1"/>
</dbReference>
<evidence type="ECO:0000313" key="1">
    <source>
        <dbReference type="EMBL" id="KAE8278979.1"/>
    </source>
</evidence>
<dbReference type="AlphaFoldDB" id="A0A6G0HIB3"/>
<dbReference type="Proteomes" id="UP000424527">
    <property type="component" value="Unassembled WGS sequence"/>
</dbReference>
<evidence type="ECO:0008006" key="3">
    <source>
        <dbReference type="Google" id="ProtNLM"/>
    </source>
</evidence>
<organism evidence="1 2">
    <name type="scientific">Larimichthys crocea</name>
    <name type="common">Large yellow croaker</name>
    <name type="synonym">Pseudosciaena crocea</name>
    <dbReference type="NCBI Taxonomy" id="215358"/>
    <lineage>
        <taxon>Eukaryota</taxon>
        <taxon>Metazoa</taxon>
        <taxon>Chordata</taxon>
        <taxon>Craniata</taxon>
        <taxon>Vertebrata</taxon>
        <taxon>Euteleostomi</taxon>
        <taxon>Actinopterygii</taxon>
        <taxon>Neopterygii</taxon>
        <taxon>Teleostei</taxon>
        <taxon>Neoteleostei</taxon>
        <taxon>Acanthomorphata</taxon>
        <taxon>Eupercaria</taxon>
        <taxon>Sciaenidae</taxon>
        <taxon>Larimichthys</taxon>
    </lineage>
</organism>
<accession>A0A6G0HIB3</accession>
<evidence type="ECO:0000313" key="2">
    <source>
        <dbReference type="Proteomes" id="UP000424527"/>
    </source>
</evidence>
<gene>
    <name evidence="1" type="ORF">D5F01_LYC22561</name>
</gene>
<proteinExistence type="predicted"/>
<sequence length="280" mass="32183">MYGCQQRLKYKMANYWSKIRRHDVPCPELDINSLRRRPNREQQSVKNCKRLRRAEVNYLPLHPSGETGDSLEVWVEKQRLLNEMKKKDNKKVIQEEMAKTFSVRRLEVVRGSPAVAEFKERWAALFCEAEIKEEFRIITTIPLEHRFLSKVDLYTPKLIALMKTKGGCMGTKLRPLLNKLSQQDNRSDVTVHIVKVLVIRGADGEDPVDASIILEGMEMLSGCRNTANACVLLMGLVYALNLAYPTTLCYTFEAFQKLFLDLDGIKLSPKVHTLKVKLLS</sequence>
<comment type="caution">
    <text evidence="1">The sequence shown here is derived from an EMBL/GenBank/DDBJ whole genome shotgun (WGS) entry which is preliminary data.</text>
</comment>
<dbReference type="PANTHER" id="PTHR31025">
    <property type="entry name" value="SI:CH211-196P9.1-RELATED"/>
    <property type="match status" value="1"/>
</dbReference>